<dbReference type="EMBL" id="JAUTXU010000072">
    <property type="protein sequence ID" value="KAK3712010.1"/>
    <property type="molecule type" value="Genomic_DNA"/>
</dbReference>
<gene>
    <name evidence="1" type="primary">PDR16_1</name>
    <name evidence="1" type="ORF">LTR37_009322</name>
</gene>
<dbReference type="Proteomes" id="UP001281147">
    <property type="component" value="Unassembled WGS sequence"/>
</dbReference>
<accession>A0ACC3N866</accession>
<name>A0ACC3N866_9PEZI</name>
<evidence type="ECO:0000313" key="2">
    <source>
        <dbReference type="Proteomes" id="UP001281147"/>
    </source>
</evidence>
<reference evidence="1" key="1">
    <citation type="submission" date="2023-07" db="EMBL/GenBank/DDBJ databases">
        <title>Black Yeasts Isolated from many extreme environments.</title>
        <authorList>
            <person name="Coleine C."/>
            <person name="Stajich J.E."/>
            <person name="Selbmann L."/>
        </authorList>
    </citation>
    <scope>NUCLEOTIDE SEQUENCE</scope>
    <source>
        <strain evidence="1">CCFEE 5714</strain>
    </source>
</reference>
<evidence type="ECO:0000313" key="1">
    <source>
        <dbReference type="EMBL" id="KAK3712010.1"/>
    </source>
</evidence>
<organism evidence="1 2">
    <name type="scientific">Vermiconidia calcicola</name>
    <dbReference type="NCBI Taxonomy" id="1690605"/>
    <lineage>
        <taxon>Eukaryota</taxon>
        <taxon>Fungi</taxon>
        <taxon>Dikarya</taxon>
        <taxon>Ascomycota</taxon>
        <taxon>Pezizomycotina</taxon>
        <taxon>Dothideomycetes</taxon>
        <taxon>Dothideomycetidae</taxon>
        <taxon>Mycosphaerellales</taxon>
        <taxon>Extremaceae</taxon>
        <taxon>Vermiconidia</taxon>
    </lineage>
</organism>
<comment type="caution">
    <text evidence="1">The sequence shown here is derived from an EMBL/GenBank/DDBJ whole genome shotgun (WGS) entry which is preliminary data.</text>
</comment>
<protein>
    <submittedName>
        <fullName evidence="1">Phosphatidylinositol transfer protein (PITP)</fullName>
    </submittedName>
</protein>
<sequence>MQGLTDKTTLHLLPTPQNMAQDRAAMGTAPPPVNGDNFLSEKSQLLTTATDTNTPLASSRAESFHSAESSQETPASSAKTTEVETLVEQDPTFSFPTDGSLLKVPIPHPQTPPPGFLKLTPEQESKYAQVLAKVSTWQTLPASTAKKAAQVPISDNERMWMTRECLLRYLRATKWNVPNSIARLQSTLSWRREYGADTFTFDYISPENETGKQVILGYDIDARPCLYLSPGKQNTDMSDRQIHHLCFMLDRTVDMMPAGQENACLIINFKGAKAGTMPTVGQARAVLNILQGHNPERLGRALISELPWYVNTFFKLISPFIDPVTREKMKFNPKTRDFVPPDRLWKQQDGDLNFEYDHKVYWKGLEELTTARRKAMKTRWERAGKKIGEYEMYIRGGDHPSLQQEIEAAVGASGGSSQVDVVAEAVGDLSVK</sequence>
<keyword evidence="2" id="KW-1185">Reference proteome</keyword>
<proteinExistence type="predicted"/>